<dbReference type="AlphaFoldDB" id="A0A058Z7D1"/>
<keyword evidence="2" id="KW-1185">Reference proteome</keyword>
<dbReference type="GeneID" id="20527270"/>
<evidence type="ECO:0000313" key="1">
    <source>
        <dbReference type="EMBL" id="KCV70209.1"/>
    </source>
</evidence>
<organism evidence="1">
    <name type="scientific">Fonticula alba</name>
    <name type="common">Slime mold</name>
    <dbReference type="NCBI Taxonomy" id="691883"/>
    <lineage>
        <taxon>Eukaryota</taxon>
        <taxon>Rotosphaerida</taxon>
        <taxon>Fonticulaceae</taxon>
        <taxon>Fonticula</taxon>
    </lineage>
</organism>
<accession>A0A058Z7D1</accession>
<protein>
    <submittedName>
        <fullName evidence="1">Uncharacterized protein</fullName>
    </submittedName>
</protein>
<dbReference type="Proteomes" id="UP000030693">
    <property type="component" value="Unassembled WGS sequence"/>
</dbReference>
<evidence type="ECO:0000313" key="2">
    <source>
        <dbReference type="Proteomes" id="UP000030693"/>
    </source>
</evidence>
<dbReference type="EMBL" id="KB932204">
    <property type="protein sequence ID" value="KCV70209.1"/>
    <property type="molecule type" value="Genomic_DNA"/>
</dbReference>
<sequence length="514" mass="56121">MAPGGMSLQPVREFSSVAAAAGAAHELYDAECAGARLCRAIEAGEEPLPQGFDDVAHFRLVTMALLLSTGSVSLSKAIDRHFPEHGDVVVSHLPGAKMEALREALVAGLQQSPVPSLVMIRKSSGVVKTSIIRHGPDLCPEYMIHLRGPMPAEKVARMRELLQERRHSLRDMGRQLAMSAAQLRWYIRYYEPGVVLPYSDGQPVRQLARPEGLGRLTLGEYTRRFLPATSPVHQAPPGEGSPAGEGTHALVRVSAHRQLAYFDPRAHGSGPGTNVQLLAPGLSQNLEAEMRGLAGLRPMLAEVEIGEYLGISSTGTFKQMVSSFGWPEGFWDSRPSFRKYALADEDIRRLRRLAKQVHPSGRRMRFTVRELAVHLGQQPDVLFGMLYRYAPEYFFLALGPGAGSGPGGMYVPEGKLADLLAAVEGKYPRPVLHQVAADLGCALPQVVNSLRLHAARQGVRFMAPDFMRHAAARAFQVEQAMMAHPGASVLELCASADDLTINPVYDARPYICFE</sequence>
<proteinExistence type="predicted"/>
<name>A0A058Z7D1_FONAL</name>
<dbReference type="RefSeq" id="XP_009494725.1">
    <property type="nucleotide sequence ID" value="XM_009496450.1"/>
</dbReference>
<gene>
    <name evidence="1" type="ORF">H696_02545</name>
</gene>
<reference evidence="1" key="1">
    <citation type="submission" date="2013-04" db="EMBL/GenBank/DDBJ databases">
        <title>The Genome Sequence of Fonticula alba ATCC 38817.</title>
        <authorList>
            <consortium name="The Broad Institute Genomics Platform"/>
            <person name="Russ C."/>
            <person name="Cuomo C."/>
            <person name="Burger G."/>
            <person name="Gray M.W."/>
            <person name="Holland P.W.H."/>
            <person name="King N."/>
            <person name="Lang F.B.F."/>
            <person name="Roger A.J."/>
            <person name="Ruiz-Trillo I."/>
            <person name="Brown M."/>
            <person name="Walker B."/>
            <person name="Young S."/>
            <person name="Zeng Q."/>
            <person name="Gargeya S."/>
            <person name="Fitzgerald M."/>
            <person name="Haas B."/>
            <person name="Abouelleil A."/>
            <person name="Allen A.W."/>
            <person name="Alvarado L."/>
            <person name="Arachchi H.M."/>
            <person name="Berlin A.M."/>
            <person name="Chapman S.B."/>
            <person name="Gainer-Dewar J."/>
            <person name="Goldberg J."/>
            <person name="Griggs A."/>
            <person name="Gujja S."/>
            <person name="Hansen M."/>
            <person name="Howarth C."/>
            <person name="Imamovic A."/>
            <person name="Ireland A."/>
            <person name="Larimer J."/>
            <person name="McCowan C."/>
            <person name="Murphy C."/>
            <person name="Pearson M."/>
            <person name="Poon T.W."/>
            <person name="Priest M."/>
            <person name="Roberts A."/>
            <person name="Saif S."/>
            <person name="Shea T."/>
            <person name="Sisk P."/>
            <person name="Sykes S."/>
            <person name="Wortman J."/>
            <person name="Nusbaum C."/>
            <person name="Birren B."/>
        </authorList>
    </citation>
    <scope>NUCLEOTIDE SEQUENCE [LARGE SCALE GENOMIC DNA]</scope>
    <source>
        <strain evidence="1">ATCC 38817</strain>
    </source>
</reference>